<accession>X1IY00</accession>
<feature type="non-terminal residue" evidence="2">
    <location>
        <position position="1"/>
    </location>
</feature>
<dbReference type="AlphaFoldDB" id="X1IY00"/>
<organism evidence="2">
    <name type="scientific">marine sediment metagenome</name>
    <dbReference type="NCBI Taxonomy" id="412755"/>
    <lineage>
        <taxon>unclassified sequences</taxon>
        <taxon>metagenomes</taxon>
        <taxon>ecological metagenomes</taxon>
    </lineage>
</organism>
<evidence type="ECO:0000313" key="2">
    <source>
        <dbReference type="EMBL" id="GAH86587.1"/>
    </source>
</evidence>
<sequence length="72" mass="8062">TVQQMKVKKNTVMKDRKRKLLIGDLRAMLRKHLFEGNLINSDGMIVAQDRDAGVPHNSGNDHRGSHHSGDST</sequence>
<proteinExistence type="predicted"/>
<evidence type="ECO:0000256" key="1">
    <source>
        <dbReference type="SAM" id="MobiDB-lite"/>
    </source>
</evidence>
<comment type="caution">
    <text evidence="2">The sequence shown here is derived from an EMBL/GenBank/DDBJ whole genome shotgun (WGS) entry which is preliminary data.</text>
</comment>
<dbReference type="EMBL" id="BARU01035976">
    <property type="protein sequence ID" value="GAH86587.1"/>
    <property type="molecule type" value="Genomic_DNA"/>
</dbReference>
<name>X1IY00_9ZZZZ</name>
<reference evidence="2" key="1">
    <citation type="journal article" date="2014" name="Front. Microbiol.">
        <title>High frequency of phylogenetically diverse reductive dehalogenase-homologous genes in deep subseafloor sedimentary metagenomes.</title>
        <authorList>
            <person name="Kawai M."/>
            <person name="Futagami T."/>
            <person name="Toyoda A."/>
            <person name="Takaki Y."/>
            <person name="Nishi S."/>
            <person name="Hori S."/>
            <person name="Arai W."/>
            <person name="Tsubouchi T."/>
            <person name="Morono Y."/>
            <person name="Uchiyama I."/>
            <person name="Ito T."/>
            <person name="Fujiyama A."/>
            <person name="Inagaki F."/>
            <person name="Takami H."/>
        </authorList>
    </citation>
    <scope>NUCLEOTIDE SEQUENCE</scope>
    <source>
        <strain evidence="2">Expedition CK06-06</strain>
    </source>
</reference>
<protein>
    <submittedName>
        <fullName evidence="2">Uncharacterized protein</fullName>
    </submittedName>
</protein>
<feature type="region of interest" description="Disordered" evidence="1">
    <location>
        <begin position="49"/>
        <end position="72"/>
    </location>
</feature>
<gene>
    <name evidence="2" type="ORF">S03H2_56257</name>
</gene>